<feature type="compositionally biased region" description="Basic residues" evidence="1">
    <location>
        <begin position="116"/>
        <end position="125"/>
    </location>
</feature>
<feature type="region of interest" description="Disordered" evidence="1">
    <location>
        <begin position="102"/>
        <end position="125"/>
    </location>
</feature>
<reference evidence="2 3" key="1">
    <citation type="submission" date="2019-02" db="EMBL/GenBank/DDBJ databases">
        <authorList>
            <person name="Eardley R."/>
            <person name="Sharma R."/>
            <person name="Beatty N."/>
            <person name="Choi M.C."/>
            <person name="Duncan S."/>
            <person name="Fajardo C.P."/>
            <person name="Ferguson H.P."/>
            <person name="Kruger J.L."/>
            <person name="Webb C.J."/>
            <person name="Grose J.H."/>
        </authorList>
    </citation>
    <scope>NUCLEOTIDE SEQUENCE [LARGE SCALE GENOMIC DNA]</scope>
</reference>
<evidence type="ECO:0000256" key="1">
    <source>
        <dbReference type="SAM" id="MobiDB-lite"/>
    </source>
</evidence>
<sequence length="125" mass="14570">MVFYAFFPFLFVKDTQLMNGNRPVMVIGGMGLSPALIERLRQLDDLEIKLVADVAISDILEFEPGYARGLVQAIQHQQQREWNPFRESYWDNFITLRRKEVNGHTRIPPKKATCSSRRKGRRFKG</sequence>
<name>A0A482IID1_9CAUD</name>
<protein>
    <submittedName>
        <fullName evidence="2">Uncharacterized protein</fullName>
    </submittedName>
</protein>
<evidence type="ECO:0000313" key="2">
    <source>
        <dbReference type="EMBL" id="QBP07357.1"/>
    </source>
</evidence>
<gene>
    <name evidence="2" type="ORF">REBECCA_252</name>
</gene>
<organism evidence="2 3">
    <name type="scientific">Erwinia phage Rebecca</name>
    <dbReference type="NCBI Taxonomy" id="2530026"/>
    <lineage>
        <taxon>Viruses</taxon>
        <taxon>Duplodnaviria</taxon>
        <taxon>Heunggongvirae</taxon>
        <taxon>Uroviricota</taxon>
        <taxon>Caudoviricetes</taxon>
        <taxon>Chimalliviridae</taxon>
        <taxon>Agricanvirus</taxon>
        <taxon>Agricanvirus ray</taxon>
    </lineage>
</organism>
<accession>A0A482IID1</accession>
<proteinExistence type="predicted"/>
<dbReference type="EMBL" id="MK514281">
    <property type="protein sequence ID" value="QBP07357.1"/>
    <property type="molecule type" value="Genomic_DNA"/>
</dbReference>
<evidence type="ECO:0000313" key="3">
    <source>
        <dbReference type="Proteomes" id="UP000294542"/>
    </source>
</evidence>
<dbReference type="Proteomes" id="UP000294542">
    <property type="component" value="Segment"/>
</dbReference>